<keyword evidence="2 6" id="KW-0645">Protease</keyword>
<keyword evidence="4 6" id="KW-0720">Serine protease</keyword>
<feature type="active site" description="Charge relay system" evidence="5 6">
    <location>
        <position position="438"/>
    </location>
</feature>
<keyword evidence="7" id="KW-0732">Signal</keyword>
<evidence type="ECO:0000256" key="2">
    <source>
        <dbReference type="ARBA" id="ARBA00022670"/>
    </source>
</evidence>
<dbReference type="PROSITE" id="PS00138">
    <property type="entry name" value="SUBTILASE_SER"/>
    <property type="match status" value="1"/>
</dbReference>
<comment type="similarity">
    <text evidence="1 6">Belongs to the peptidase S8 family.</text>
</comment>
<dbReference type="PANTHER" id="PTHR43399:SF4">
    <property type="entry name" value="CELL WALL-ASSOCIATED PROTEASE"/>
    <property type="match status" value="1"/>
</dbReference>
<feature type="signal peptide" evidence="7">
    <location>
        <begin position="1"/>
        <end position="26"/>
    </location>
</feature>
<dbReference type="Pfam" id="PF00082">
    <property type="entry name" value="Peptidase_S8"/>
    <property type="match status" value="1"/>
</dbReference>
<feature type="chain" id="PRO_5031297793" evidence="7">
    <location>
        <begin position="27"/>
        <end position="1100"/>
    </location>
</feature>
<dbReference type="InterPro" id="IPR000209">
    <property type="entry name" value="Peptidase_S8/S53_dom"/>
</dbReference>
<dbReference type="PROSITE" id="PS51892">
    <property type="entry name" value="SUBTILASE"/>
    <property type="match status" value="1"/>
</dbReference>
<evidence type="ECO:0000256" key="5">
    <source>
        <dbReference type="PIRSR" id="PIRSR615500-1"/>
    </source>
</evidence>
<evidence type="ECO:0000256" key="4">
    <source>
        <dbReference type="ARBA" id="ARBA00022825"/>
    </source>
</evidence>
<dbReference type="InterPro" id="IPR015500">
    <property type="entry name" value="Peptidase_S8_subtilisin-rel"/>
</dbReference>
<evidence type="ECO:0000256" key="1">
    <source>
        <dbReference type="ARBA" id="ARBA00011073"/>
    </source>
</evidence>
<evidence type="ECO:0000259" key="8">
    <source>
        <dbReference type="Pfam" id="PF00082"/>
    </source>
</evidence>
<evidence type="ECO:0000313" key="10">
    <source>
        <dbReference type="Proteomes" id="UP000539313"/>
    </source>
</evidence>
<evidence type="ECO:0000256" key="7">
    <source>
        <dbReference type="SAM" id="SignalP"/>
    </source>
</evidence>
<protein>
    <submittedName>
        <fullName evidence="9">Subtilisin family serine protease</fullName>
    </submittedName>
</protein>
<dbReference type="InterPro" id="IPR023828">
    <property type="entry name" value="Peptidase_S8_Ser-AS"/>
</dbReference>
<sequence>MRRTLRTAVAALMAVTALGAAPPAHADPPGGSAPARLPAGKSWTVTLVTGDVVRVRTAAGKVPTVSVTPGEGRKTTFSTSIRPDGTIRVIPADVAGLVGEKLDPALFEVTGLIEQGYDDSGTKDVPLIVQRDPGVRPFAALGGTLKEGRQLPSLGAVAARQPKREAHRLSGALKQRSAGGIRKIWLDRRVRATTATTVQAPALDRNLTQVGAPTAWNAGYTGEGVEVAVLDTGADANHPDLKGRIAESRDFSGSGSTADRNGHGTHVAATIAGTGAGSGGERKGVAPEASLLVGKVLDDEGYGTDSMVIAGMEWAAPRAGVVNMSLGGWEPSDGTDPLSTALDRLTERHGTLFVVASGNDGMIGGLPAPGAAGSALTVGAVDGADRLADFSNRGPRGGRPVAKPEIVAPGVEVVAARAEGTSMGRPIDSRYTAASGTSMAAPHVAGAAALLAQRHPGWRAADLKAALTGAADPAQGGDVFERGAGRLDAGAAVTAPVTAGQGIVDLGASPFGGTEPLTGEVTWKGRAGTTLSLSVKATDREGRDASSAVRLSASSVQVPANGTAKVGLRVDPAGLPGRGLHGVEVVAQSGGTVVRTPLTFHAEPRMHTLTLKATPLPGVETFDAYAEVINVGDVAELMEYVELDDGTATLRVPEGRYNVMGKVYGGSSFAIVGDPDVVVDRDVTVTLDAARAEQVAARVTDRTTQTEMVGAGYLHKVRQGYIAGATYALDPGEKIYVQPTEEVTTGTFEAFAGFRLTAPGEVYDLVRAFGDRFPEDPAYTVTPAERGRLARVDQRFAAFDGDATRQMGHKRYGHHEAGIFLVEASSEVRPGTTRTDYLSPGALWTEVGSPGMVEDMVDQLPFREVSPGGRESFTWGRQPVRPGPYSRLFGSLSECERWQSTRTRGVLRVALVPLQTRVDGFDCGFFEEDPLTHRLALYANGEKIAEHTAPAGEFSVPEKKARYRLEYDVDASKILPVSVRTSTAWSFTSKAPSDHSSVLLPLLLVDYDLALDLHNRPVPGKESVFTVAPYGGGSSRVTSFKLWTSTDDGATWTKVTARALGDGRYAAALPATGNVSLRVLASDDRGSVIDQRIIRAYRTG</sequence>
<dbReference type="Proteomes" id="UP000539313">
    <property type="component" value="Unassembled WGS sequence"/>
</dbReference>
<dbReference type="AlphaFoldDB" id="A0A7W3R7A9"/>
<dbReference type="InterPro" id="IPR036852">
    <property type="entry name" value="Peptidase_S8/S53_dom_sf"/>
</dbReference>
<dbReference type="PRINTS" id="PR00723">
    <property type="entry name" value="SUBTILISIN"/>
</dbReference>
<name>A0A7W3R7A9_9ACTN</name>
<evidence type="ECO:0000256" key="6">
    <source>
        <dbReference type="PROSITE-ProRule" id="PRU01240"/>
    </source>
</evidence>
<dbReference type="Gene3D" id="3.40.50.200">
    <property type="entry name" value="Peptidase S8/S53 domain"/>
    <property type="match status" value="1"/>
</dbReference>
<gene>
    <name evidence="9" type="ORF">HNR21_001328</name>
</gene>
<dbReference type="InterPro" id="IPR051048">
    <property type="entry name" value="Peptidase_S8/S53_subtilisin"/>
</dbReference>
<evidence type="ECO:0000256" key="3">
    <source>
        <dbReference type="ARBA" id="ARBA00022801"/>
    </source>
</evidence>
<dbReference type="RefSeq" id="WP_182704467.1">
    <property type="nucleotide sequence ID" value="NZ_JACJII010000001.1"/>
</dbReference>
<comment type="caution">
    <text evidence="9">The sequence shown here is derived from an EMBL/GenBank/DDBJ whole genome shotgun (WGS) entry which is preliminary data.</text>
</comment>
<dbReference type="GO" id="GO:0004252">
    <property type="term" value="F:serine-type endopeptidase activity"/>
    <property type="evidence" value="ECO:0007669"/>
    <property type="project" value="UniProtKB-UniRule"/>
</dbReference>
<organism evidence="9 10">
    <name type="scientific">Thermomonospora cellulosilytica</name>
    <dbReference type="NCBI Taxonomy" id="1411118"/>
    <lineage>
        <taxon>Bacteria</taxon>
        <taxon>Bacillati</taxon>
        <taxon>Actinomycetota</taxon>
        <taxon>Actinomycetes</taxon>
        <taxon>Streptosporangiales</taxon>
        <taxon>Thermomonosporaceae</taxon>
        <taxon>Thermomonospora</taxon>
    </lineage>
</organism>
<feature type="active site" description="Charge relay system" evidence="5 6">
    <location>
        <position position="231"/>
    </location>
</feature>
<feature type="active site" description="Charge relay system" evidence="5 6">
    <location>
        <position position="263"/>
    </location>
</feature>
<keyword evidence="10" id="KW-1185">Reference proteome</keyword>
<proteinExistence type="inferred from homology"/>
<feature type="domain" description="Peptidase S8/S53" evidence="8">
    <location>
        <begin position="222"/>
        <end position="483"/>
    </location>
</feature>
<dbReference type="EMBL" id="JACJII010000001">
    <property type="protein sequence ID" value="MBA9002446.1"/>
    <property type="molecule type" value="Genomic_DNA"/>
</dbReference>
<dbReference type="GO" id="GO:0006508">
    <property type="term" value="P:proteolysis"/>
    <property type="evidence" value="ECO:0007669"/>
    <property type="project" value="UniProtKB-KW"/>
</dbReference>
<accession>A0A7W3R7A9</accession>
<dbReference type="SUPFAM" id="SSF52743">
    <property type="entry name" value="Subtilisin-like"/>
    <property type="match status" value="1"/>
</dbReference>
<evidence type="ECO:0000313" key="9">
    <source>
        <dbReference type="EMBL" id="MBA9002446.1"/>
    </source>
</evidence>
<keyword evidence="3 6" id="KW-0378">Hydrolase</keyword>
<dbReference type="PANTHER" id="PTHR43399">
    <property type="entry name" value="SUBTILISIN-RELATED"/>
    <property type="match status" value="1"/>
</dbReference>
<dbReference type="SUPFAM" id="SSF110296">
    <property type="entry name" value="Oligoxyloglucan reducing end-specific cellobiohydrolase"/>
    <property type="match status" value="1"/>
</dbReference>
<reference evidence="9 10" key="1">
    <citation type="submission" date="2020-08" db="EMBL/GenBank/DDBJ databases">
        <title>Sequencing the genomes of 1000 actinobacteria strains.</title>
        <authorList>
            <person name="Klenk H.-P."/>
        </authorList>
    </citation>
    <scope>NUCLEOTIDE SEQUENCE [LARGE SCALE GENOMIC DNA]</scope>
    <source>
        <strain evidence="9 10">DSM 45823</strain>
    </source>
</reference>